<protein>
    <submittedName>
        <fullName evidence="1">Uncharacterized protein</fullName>
    </submittedName>
</protein>
<reference evidence="1" key="2">
    <citation type="submission" date="2021-01" db="EMBL/GenBank/DDBJ databases">
        <authorList>
            <person name="Schikora-Tamarit M.A."/>
        </authorList>
    </citation>
    <scope>NUCLEOTIDE SEQUENCE</scope>
    <source>
        <strain evidence="1">CBS6075</strain>
    </source>
</reference>
<dbReference type="AlphaFoldDB" id="A0A9P8T7R5"/>
<sequence length="448" mass="51103">MDAVGEPEMELAVEQQRKLVPEPDFGTWVERRLGKHVKTVHGVAQCRLQPGIPRNYGVFARLHVNLHVRVELDVGHGPGNVHRKHVIRAVGVLILRNKRHKVVPEFFLDVYLFCNHKVAAQMDRIGAVVLAPAKRQERNRIVLDLHRQSRTEDVQVDREKDTVPHVVGHAFSNGVHELLVIFESEMGLVKVPAQIGQLERKQRGNRVCANHRVLVGEGFANGRVFAASHFSESLVMCCSVDSLMGLDSDNPRFADIAQQTQPWKLDQFLHFGQVLRILLHVVAQNLVGQPRTGLGVVEPRRRLGSVVLRLHGLAVHKRQCRELALELFANVLLVLLKSAHLGESQLLLHVSQQETFVQQRFERVVMHAELELPRVDSDLRKTQRRVHETRHNHRHREVSLGFWGVHEMLEIDLDLCKRLGQRTEVVKRLEKDVLERNLKPDRAGVHNG</sequence>
<dbReference type="GeneID" id="70234456"/>
<proteinExistence type="predicted"/>
<reference evidence="1" key="1">
    <citation type="journal article" date="2021" name="Open Biol.">
        <title>Shared evolutionary footprints suggest mitochondrial oxidative damage underlies multiple complex I losses in fungi.</title>
        <authorList>
            <person name="Schikora-Tamarit M.A."/>
            <person name="Marcet-Houben M."/>
            <person name="Nosek J."/>
            <person name="Gabaldon T."/>
        </authorList>
    </citation>
    <scope>NUCLEOTIDE SEQUENCE</scope>
    <source>
        <strain evidence="1">CBS6075</strain>
    </source>
</reference>
<comment type="caution">
    <text evidence="1">The sequence shown here is derived from an EMBL/GenBank/DDBJ whole genome shotgun (WGS) entry which is preliminary data.</text>
</comment>
<accession>A0A9P8T7R5</accession>
<dbReference type="Proteomes" id="UP000769157">
    <property type="component" value="Unassembled WGS sequence"/>
</dbReference>
<organism evidence="1 2">
    <name type="scientific">Ogataea philodendri</name>
    <dbReference type="NCBI Taxonomy" id="1378263"/>
    <lineage>
        <taxon>Eukaryota</taxon>
        <taxon>Fungi</taxon>
        <taxon>Dikarya</taxon>
        <taxon>Ascomycota</taxon>
        <taxon>Saccharomycotina</taxon>
        <taxon>Pichiomycetes</taxon>
        <taxon>Pichiales</taxon>
        <taxon>Pichiaceae</taxon>
        <taxon>Ogataea</taxon>
    </lineage>
</organism>
<keyword evidence="2" id="KW-1185">Reference proteome</keyword>
<evidence type="ECO:0000313" key="2">
    <source>
        <dbReference type="Proteomes" id="UP000769157"/>
    </source>
</evidence>
<name>A0A9P8T7R5_9ASCO</name>
<gene>
    <name evidence="1" type="ORF">OGAPHI_002489</name>
</gene>
<dbReference type="EMBL" id="JAEUBE010000158">
    <property type="protein sequence ID" value="KAH3668734.1"/>
    <property type="molecule type" value="Genomic_DNA"/>
</dbReference>
<dbReference type="RefSeq" id="XP_046063148.1">
    <property type="nucleotide sequence ID" value="XM_046203364.1"/>
</dbReference>
<evidence type="ECO:0000313" key="1">
    <source>
        <dbReference type="EMBL" id="KAH3668734.1"/>
    </source>
</evidence>